<accession>A0A915DJA0</accession>
<dbReference type="WBParaSite" id="jg19848">
    <property type="protein sequence ID" value="jg19848"/>
    <property type="gene ID" value="jg19848"/>
</dbReference>
<reference evidence="2" key="1">
    <citation type="submission" date="2022-11" db="UniProtKB">
        <authorList>
            <consortium name="WormBaseParasite"/>
        </authorList>
    </citation>
    <scope>IDENTIFICATION</scope>
</reference>
<organism evidence="1 2">
    <name type="scientific">Ditylenchus dipsaci</name>
    <dbReference type="NCBI Taxonomy" id="166011"/>
    <lineage>
        <taxon>Eukaryota</taxon>
        <taxon>Metazoa</taxon>
        <taxon>Ecdysozoa</taxon>
        <taxon>Nematoda</taxon>
        <taxon>Chromadorea</taxon>
        <taxon>Rhabditida</taxon>
        <taxon>Tylenchina</taxon>
        <taxon>Tylenchomorpha</taxon>
        <taxon>Sphaerularioidea</taxon>
        <taxon>Anguinidae</taxon>
        <taxon>Anguininae</taxon>
        <taxon>Ditylenchus</taxon>
    </lineage>
</organism>
<sequence>MPRNKNHANVCLKLPVSPDSAVARIKRWKKSRRSNDVIPQEPTGWIGNCRRRCEDLFKFLSADEERLFIATPSKPVIWWKHWCNVLLQVSEWTIEKQLLLRPVRISAKAELWLVANKDDVVEDLRNALAVAPPVSAVKPASRPTLPIDLSTGSLPVPDAVNIQISNVKQRKYKSFSSFSVNMPSISEPLTVASLLIVLKRIVKKQVNRPTSGLLHHVDSDSSAAQNWLDCGDPNSNSNTQEDSELESIRCQLSLSIEQFNVYVSHSLFGFSFQAISQEENCSVQVVTQYLADCVLSGLPLHMLALEISQEMISDAHTALRWADWLFILADFERFVLLMSTLPFRPAISAENVKIMVNIMRYEYGLKTGVRTVNPQTERHVEVISLLDSEDNGNDQLEEQNQHNGHNKQVCLPRVRPLQPAQGLISAFGQIFLRQRIKSELSTVSQ</sequence>
<protein>
    <submittedName>
        <fullName evidence="2">Uncharacterized protein</fullName>
    </submittedName>
</protein>
<dbReference type="AlphaFoldDB" id="A0A915DJA0"/>
<evidence type="ECO:0000313" key="1">
    <source>
        <dbReference type="Proteomes" id="UP000887574"/>
    </source>
</evidence>
<proteinExistence type="predicted"/>
<evidence type="ECO:0000313" key="2">
    <source>
        <dbReference type="WBParaSite" id="jg19848"/>
    </source>
</evidence>
<keyword evidence="1" id="KW-1185">Reference proteome</keyword>
<name>A0A915DJA0_9BILA</name>
<dbReference type="Proteomes" id="UP000887574">
    <property type="component" value="Unplaced"/>
</dbReference>